<evidence type="ECO:0000313" key="4">
    <source>
        <dbReference type="EMBL" id="CAF4087216.1"/>
    </source>
</evidence>
<evidence type="ECO:0000313" key="6">
    <source>
        <dbReference type="Proteomes" id="UP000663829"/>
    </source>
</evidence>
<dbReference type="OrthoDB" id="443318at2759"/>
<dbReference type="GO" id="GO:0006508">
    <property type="term" value="P:proteolysis"/>
    <property type="evidence" value="ECO:0007669"/>
    <property type="project" value="InterPro"/>
</dbReference>
<accession>A0A815CP54</accession>
<proteinExistence type="inferred from homology"/>
<evidence type="ECO:0000256" key="1">
    <source>
        <dbReference type="ARBA" id="ARBA00009431"/>
    </source>
</evidence>
<comment type="similarity">
    <text evidence="1">Belongs to the peptidase S10 family.</text>
</comment>
<dbReference type="EMBL" id="CAJNOK010030918">
    <property type="protein sequence ID" value="CAF1466065.1"/>
    <property type="molecule type" value="Genomic_DNA"/>
</dbReference>
<dbReference type="Proteomes" id="UP000681722">
    <property type="component" value="Unassembled WGS sequence"/>
</dbReference>
<dbReference type="SUPFAM" id="SSF53474">
    <property type="entry name" value="alpha/beta-Hydrolases"/>
    <property type="match status" value="1"/>
</dbReference>
<dbReference type="InterPro" id="IPR029058">
    <property type="entry name" value="AB_hydrolase_fold"/>
</dbReference>
<dbReference type="InterPro" id="IPR033124">
    <property type="entry name" value="Ser_caboxypep_his_AS"/>
</dbReference>
<evidence type="ECO:0000313" key="3">
    <source>
        <dbReference type="EMBL" id="CAF1466065.1"/>
    </source>
</evidence>
<dbReference type="EMBL" id="CAJNOQ010011843">
    <property type="protein sequence ID" value="CAF1286408.1"/>
    <property type="molecule type" value="Genomic_DNA"/>
</dbReference>
<dbReference type="InterPro" id="IPR001563">
    <property type="entry name" value="Peptidase_S10"/>
</dbReference>
<keyword evidence="6" id="KW-1185">Reference proteome</keyword>
<evidence type="ECO:0008006" key="7">
    <source>
        <dbReference type="Google" id="ProtNLM"/>
    </source>
</evidence>
<dbReference type="Gene3D" id="3.40.50.1820">
    <property type="entry name" value="alpha/beta hydrolase"/>
    <property type="match status" value="1"/>
</dbReference>
<dbReference type="EMBL" id="CAJOBA010052792">
    <property type="protein sequence ID" value="CAF4258613.1"/>
    <property type="molecule type" value="Genomic_DNA"/>
</dbReference>
<protein>
    <recommendedName>
        <fullName evidence="7">Serine carboxypeptidase</fullName>
    </recommendedName>
</protein>
<dbReference type="Proteomes" id="UP000663829">
    <property type="component" value="Unassembled WGS sequence"/>
</dbReference>
<sequence length="230" mass="26814">MAIGDGLIDPINEWDYGPLMYQLGLIDERQLSYVNLQTALARFQIESQNYTAAYMLFGYIIGEYYTNVTGLQNIYNYLLAQEPEELGYYVPWVTAEDSRRRLHVGNLTYNNGEKVEQALINDIMQSIVDKVVVIANNYKVMIYNGLLDIIIGEPLTQSWINKFEFQYTDELRKAERHIWKVDPNDEEVAGYVKRAHDFYYATVRNAGHMVPHDQPRATFDLIDRFVNDNF</sequence>
<dbReference type="Proteomes" id="UP000682733">
    <property type="component" value="Unassembled WGS sequence"/>
</dbReference>
<dbReference type="PROSITE" id="PS00560">
    <property type="entry name" value="CARBOXYPEPT_SER_HIS"/>
    <property type="match status" value="1"/>
</dbReference>
<dbReference type="GO" id="GO:0004185">
    <property type="term" value="F:serine-type carboxypeptidase activity"/>
    <property type="evidence" value="ECO:0007669"/>
    <property type="project" value="InterPro"/>
</dbReference>
<gene>
    <name evidence="2" type="ORF">GPM918_LOCUS27809</name>
    <name evidence="3" type="ORF">OVA965_LOCUS35460</name>
    <name evidence="4" type="ORF">SRO942_LOCUS28199</name>
    <name evidence="5" type="ORF">TMI583_LOCUS36424</name>
</gene>
<comment type="caution">
    <text evidence="2">The sequence shown here is derived from an EMBL/GenBank/DDBJ whole genome shotgun (WGS) entry which is preliminary data.</text>
</comment>
<evidence type="ECO:0000313" key="5">
    <source>
        <dbReference type="EMBL" id="CAF4258613.1"/>
    </source>
</evidence>
<evidence type="ECO:0000313" key="2">
    <source>
        <dbReference type="EMBL" id="CAF1286408.1"/>
    </source>
</evidence>
<name>A0A815CP54_9BILA</name>
<dbReference type="Pfam" id="PF00450">
    <property type="entry name" value="Peptidase_S10"/>
    <property type="match status" value="1"/>
</dbReference>
<dbReference type="AlphaFoldDB" id="A0A815CP54"/>
<organism evidence="2 6">
    <name type="scientific">Didymodactylos carnosus</name>
    <dbReference type="NCBI Taxonomy" id="1234261"/>
    <lineage>
        <taxon>Eukaryota</taxon>
        <taxon>Metazoa</taxon>
        <taxon>Spiralia</taxon>
        <taxon>Gnathifera</taxon>
        <taxon>Rotifera</taxon>
        <taxon>Eurotatoria</taxon>
        <taxon>Bdelloidea</taxon>
        <taxon>Philodinida</taxon>
        <taxon>Philodinidae</taxon>
        <taxon>Didymodactylos</taxon>
    </lineage>
</organism>
<reference evidence="2" key="1">
    <citation type="submission" date="2021-02" db="EMBL/GenBank/DDBJ databases">
        <authorList>
            <person name="Nowell W R."/>
        </authorList>
    </citation>
    <scope>NUCLEOTIDE SEQUENCE</scope>
</reference>
<dbReference type="EMBL" id="CAJOBC010030361">
    <property type="protein sequence ID" value="CAF4087216.1"/>
    <property type="molecule type" value="Genomic_DNA"/>
</dbReference>
<dbReference type="Proteomes" id="UP000677228">
    <property type="component" value="Unassembled WGS sequence"/>
</dbReference>